<dbReference type="EMBL" id="HBUE01146071">
    <property type="protein sequence ID" value="CAG6502983.1"/>
    <property type="molecule type" value="Transcribed_RNA"/>
</dbReference>
<dbReference type="EMBL" id="HBUE01250967">
    <property type="protein sequence ID" value="CAG6554227.1"/>
    <property type="molecule type" value="Transcribed_RNA"/>
</dbReference>
<reference evidence="2" key="1">
    <citation type="submission" date="2021-05" db="EMBL/GenBank/DDBJ databases">
        <authorList>
            <person name="Alioto T."/>
            <person name="Alioto T."/>
            <person name="Gomez Garrido J."/>
        </authorList>
    </citation>
    <scope>NUCLEOTIDE SEQUENCE</scope>
</reference>
<feature type="region of interest" description="Disordered" evidence="1">
    <location>
        <begin position="1"/>
        <end position="26"/>
    </location>
</feature>
<dbReference type="EMBL" id="HBUE01250971">
    <property type="protein sequence ID" value="CAG6554232.1"/>
    <property type="molecule type" value="Transcribed_RNA"/>
</dbReference>
<dbReference type="EMBL" id="HBUE01250969">
    <property type="protein sequence ID" value="CAG6554230.1"/>
    <property type="molecule type" value="Transcribed_RNA"/>
</dbReference>
<dbReference type="EMBL" id="HBUE01146070">
    <property type="protein sequence ID" value="CAG6502982.1"/>
    <property type="molecule type" value="Transcribed_RNA"/>
</dbReference>
<dbReference type="EMBL" id="HBUE01146067">
    <property type="protein sequence ID" value="CAG6502977.1"/>
    <property type="molecule type" value="Transcribed_RNA"/>
</dbReference>
<evidence type="ECO:0000313" key="2">
    <source>
        <dbReference type="EMBL" id="CAG6502979.1"/>
    </source>
</evidence>
<proteinExistence type="predicted"/>
<accession>A0A8D8GDS8</accession>
<dbReference type="EMBL" id="HBUE01146072">
    <property type="protein sequence ID" value="CAG6502984.1"/>
    <property type="molecule type" value="Transcribed_RNA"/>
</dbReference>
<evidence type="ECO:0000256" key="1">
    <source>
        <dbReference type="SAM" id="MobiDB-lite"/>
    </source>
</evidence>
<feature type="compositionally biased region" description="Polar residues" evidence="1">
    <location>
        <begin position="12"/>
        <end position="26"/>
    </location>
</feature>
<dbReference type="EMBL" id="HBUE01146069">
    <property type="protein sequence ID" value="CAG6502980.1"/>
    <property type="molecule type" value="Transcribed_RNA"/>
</dbReference>
<dbReference type="EMBL" id="HBUE01146068">
    <property type="protein sequence ID" value="CAG6502979.1"/>
    <property type="molecule type" value="Transcribed_RNA"/>
</dbReference>
<organism evidence="2">
    <name type="scientific">Culex pipiens</name>
    <name type="common">House mosquito</name>
    <dbReference type="NCBI Taxonomy" id="7175"/>
    <lineage>
        <taxon>Eukaryota</taxon>
        <taxon>Metazoa</taxon>
        <taxon>Ecdysozoa</taxon>
        <taxon>Arthropoda</taxon>
        <taxon>Hexapoda</taxon>
        <taxon>Insecta</taxon>
        <taxon>Pterygota</taxon>
        <taxon>Neoptera</taxon>
        <taxon>Endopterygota</taxon>
        <taxon>Diptera</taxon>
        <taxon>Nematocera</taxon>
        <taxon>Culicoidea</taxon>
        <taxon>Culicidae</taxon>
        <taxon>Culicinae</taxon>
        <taxon>Culicini</taxon>
        <taxon>Culex</taxon>
        <taxon>Culex</taxon>
    </lineage>
</organism>
<dbReference type="EMBL" id="HBUE01250968">
    <property type="protein sequence ID" value="CAG6554228.1"/>
    <property type="molecule type" value="Transcribed_RNA"/>
</dbReference>
<sequence length="104" mass="11806">MSESTSNHRRSTSFTTMPPVLTDSQKGSVEDIQISLAPYIQSYLTQTGRRPSCCSVMLPVAFERAAPRSWFDPRFDSPVLEGQFQSSVFPQIRLKFRLDDIFGK</sequence>
<name>A0A8D8GDS8_CULPI</name>
<dbReference type="EMBL" id="HBUE01250966">
    <property type="protein sequence ID" value="CAG6554225.1"/>
    <property type="molecule type" value="Transcribed_RNA"/>
</dbReference>
<dbReference type="EMBL" id="HBUE01250970">
    <property type="protein sequence ID" value="CAG6554231.1"/>
    <property type="molecule type" value="Transcribed_RNA"/>
</dbReference>
<protein>
    <submittedName>
        <fullName evidence="2">(northern house mosquito) hypothetical protein</fullName>
    </submittedName>
</protein>
<dbReference type="AlphaFoldDB" id="A0A8D8GDS8"/>